<dbReference type="Pfam" id="PF12728">
    <property type="entry name" value="HTH_17"/>
    <property type="match status" value="1"/>
</dbReference>
<accession>A0A941CR01</accession>
<dbReference type="Proteomes" id="UP000675379">
    <property type="component" value="Unassembled WGS sequence"/>
</dbReference>
<dbReference type="NCBIfam" id="TIGR01764">
    <property type="entry name" value="excise"/>
    <property type="match status" value="1"/>
</dbReference>
<reference evidence="2" key="1">
    <citation type="submission" date="2021-04" db="EMBL/GenBank/DDBJ databases">
        <title>Proteiniclasticum sedimins sp. nov., an obligate anaerobic bacterium isolated from anaerobic sludge.</title>
        <authorList>
            <person name="Liu J."/>
        </authorList>
    </citation>
    <scope>NUCLEOTIDE SEQUENCE</scope>
    <source>
        <strain evidence="2">BAD-10</strain>
    </source>
</reference>
<keyword evidence="3" id="KW-1185">Reference proteome</keyword>
<dbReference type="SUPFAM" id="SSF46955">
    <property type="entry name" value="Putative DNA-binding domain"/>
    <property type="match status" value="1"/>
</dbReference>
<dbReference type="AlphaFoldDB" id="A0A941CR01"/>
<protein>
    <submittedName>
        <fullName evidence="2">Helix-turn-helix domain-containing protein</fullName>
    </submittedName>
</protein>
<dbReference type="InterPro" id="IPR010093">
    <property type="entry name" value="SinI_DNA-bd"/>
</dbReference>
<dbReference type="InterPro" id="IPR041657">
    <property type="entry name" value="HTH_17"/>
</dbReference>
<evidence type="ECO:0000259" key="1">
    <source>
        <dbReference type="Pfam" id="PF12728"/>
    </source>
</evidence>
<dbReference type="EMBL" id="JAGSCS010000022">
    <property type="protein sequence ID" value="MBR0577170.1"/>
    <property type="molecule type" value="Genomic_DNA"/>
</dbReference>
<comment type="caution">
    <text evidence="2">The sequence shown here is derived from an EMBL/GenBank/DDBJ whole genome shotgun (WGS) entry which is preliminary data.</text>
</comment>
<dbReference type="InterPro" id="IPR009061">
    <property type="entry name" value="DNA-bd_dom_put_sf"/>
</dbReference>
<evidence type="ECO:0000313" key="3">
    <source>
        <dbReference type="Proteomes" id="UP000675379"/>
    </source>
</evidence>
<dbReference type="RefSeq" id="WP_211802586.1">
    <property type="nucleotide sequence ID" value="NZ_JAGSCS010000022.1"/>
</dbReference>
<evidence type="ECO:0000313" key="2">
    <source>
        <dbReference type="EMBL" id="MBR0577170.1"/>
    </source>
</evidence>
<sequence>MANKYLTVEEISQMLSIHPKTIQRYIREGKLSATKIGKSWRVSGHDLSTFLESESYPKASAEPPEEIKTMASSVVDIHVHHRDDAIRIMNTLTASANAKPRDLGQSSVHSQYIEREKMVRVTLWGSVRFMAIMMDTLSALTDSHPQEE</sequence>
<dbReference type="GO" id="GO:0003677">
    <property type="term" value="F:DNA binding"/>
    <property type="evidence" value="ECO:0007669"/>
    <property type="project" value="InterPro"/>
</dbReference>
<gene>
    <name evidence="2" type="ORF">KCG48_12675</name>
</gene>
<feature type="domain" description="Helix-turn-helix" evidence="1">
    <location>
        <begin position="5"/>
        <end position="54"/>
    </location>
</feature>
<name>A0A941CR01_9CLOT</name>
<proteinExistence type="predicted"/>
<organism evidence="2 3">
    <name type="scientific">Proteiniclasticum sediminis</name>
    <dbReference type="NCBI Taxonomy" id="2804028"/>
    <lineage>
        <taxon>Bacteria</taxon>
        <taxon>Bacillati</taxon>
        <taxon>Bacillota</taxon>
        <taxon>Clostridia</taxon>
        <taxon>Eubacteriales</taxon>
        <taxon>Clostridiaceae</taxon>
        <taxon>Proteiniclasticum</taxon>
    </lineage>
</organism>